<feature type="domain" description="SnoaL-like" evidence="1">
    <location>
        <begin position="7"/>
        <end position="116"/>
    </location>
</feature>
<dbReference type="SUPFAM" id="SSF54427">
    <property type="entry name" value="NTF2-like"/>
    <property type="match status" value="1"/>
</dbReference>
<dbReference type="Gene3D" id="3.10.450.50">
    <property type="match status" value="1"/>
</dbReference>
<reference evidence="2 3" key="1">
    <citation type="journal article" date="2023" name="Int. J. Syst. Evol. Microbiol.">
        <title>Methylocystis iwaonis sp. nov., a type II methane-oxidizing bacterium from surface soil of a rice paddy field in Japan, and emended description of the genus Methylocystis (ex Whittenbury et al. 1970) Bowman et al. 1993.</title>
        <authorList>
            <person name="Kaise H."/>
            <person name="Sawadogo J.B."/>
            <person name="Alam M.S."/>
            <person name="Ueno C."/>
            <person name="Dianou D."/>
            <person name="Shinjo R."/>
            <person name="Asakawa S."/>
        </authorList>
    </citation>
    <scope>NUCLEOTIDE SEQUENCE [LARGE SCALE GENOMIC DNA]</scope>
    <source>
        <strain evidence="2 3">SS37A-Re</strain>
    </source>
</reference>
<protein>
    <recommendedName>
        <fullName evidence="1">SnoaL-like domain-containing protein</fullName>
    </recommendedName>
</protein>
<dbReference type="EMBL" id="AP027142">
    <property type="protein sequence ID" value="BDV34037.1"/>
    <property type="molecule type" value="Genomic_DNA"/>
</dbReference>
<dbReference type="Pfam" id="PF13474">
    <property type="entry name" value="SnoaL_3"/>
    <property type="match status" value="1"/>
</dbReference>
<dbReference type="PANTHER" id="PTHR34957">
    <property type="entry name" value="NUCLEAR TRANSPORT FACTOR 2 (NTF2) FAMILY PROTEIN"/>
    <property type="match status" value="1"/>
</dbReference>
<evidence type="ECO:0000313" key="2">
    <source>
        <dbReference type="EMBL" id="BDV34037.1"/>
    </source>
</evidence>
<keyword evidence="3" id="KW-1185">Reference proteome</keyword>
<evidence type="ECO:0000259" key="1">
    <source>
        <dbReference type="Pfam" id="PF13474"/>
    </source>
</evidence>
<dbReference type="InterPro" id="IPR032710">
    <property type="entry name" value="NTF2-like_dom_sf"/>
</dbReference>
<organism evidence="2 3">
    <name type="scientific">Methylocystis iwaonis</name>
    <dbReference type="NCBI Taxonomy" id="2885079"/>
    <lineage>
        <taxon>Bacteria</taxon>
        <taxon>Pseudomonadati</taxon>
        <taxon>Pseudomonadota</taxon>
        <taxon>Alphaproteobacteria</taxon>
        <taxon>Hyphomicrobiales</taxon>
        <taxon>Methylocystaceae</taxon>
        <taxon>Methylocystis</taxon>
    </lineage>
</organism>
<sequence length="132" mass="14476">MDEDALLAANAAYYRAFAARDLPAMEAIWAEEGVSCVHPGWPALIGRTPVIASYRDIFRNPAQDAVAAREEKVLIEGVDGRVFCIEEVGGGLLLATNWFRAIERKWRLLHHQASPLAVAPTAPSRGPKPSFH</sequence>
<dbReference type="PANTHER" id="PTHR34957:SF1">
    <property type="entry name" value="NUCLEAR TRANSPORT FACTOR 2 (NTF2) FAMILY PROTEIN"/>
    <property type="match status" value="1"/>
</dbReference>
<proteinExistence type="predicted"/>
<dbReference type="RefSeq" id="WP_281931643.1">
    <property type="nucleotide sequence ID" value="NZ_AP027142.1"/>
</dbReference>
<evidence type="ECO:0000313" key="3">
    <source>
        <dbReference type="Proteomes" id="UP001317629"/>
    </source>
</evidence>
<accession>A0ABN6VIJ1</accession>
<dbReference type="Proteomes" id="UP001317629">
    <property type="component" value="Chromosome"/>
</dbReference>
<gene>
    <name evidence="2" type="ORF">SS37A_15660</name>
</gene>
<name>A0ABN6VIJ1_9HYPH</name>
<dbReference type="InterPro" id="IPR037401">
    <property type="entry name" value="SnoaL-like"/>
</dbReference>